<keyword evidence="3" id="KW-1185">Reference proteome</keyword>
<gene>
    <name evidence="2" type="primary">Acey_s0642.g1038</name>
    <name evidence="2" type="ORF">Y032_0642g1038</name>
</gene>
<dbReference type="EMBL" id="JARK01000242">
    <property type="protein sequence ID" value="EYC39751.1"/>
    <property type="molecule type" value="Genomic_DNA"/>
</dbReference>
<protein>
    <submittedName>
        <fullName evidence="2">Uncharacterized protein</fullName>
    </submittedName>
</protein>
<name>A0A016WJH4_9BILA</name>
<accession>A0A016WJH4</accession>
<comment type="caution">
    <text evidence="2">The sequence shown here is derived from an EMBL/GenBank/DDBJ whole genome shotgun (WGS) entry which is preliminary data.</text>
</comment>
<evidence type="ECO:0000256" key="1">
    <source>
        <dbReference type="SAM" id="MobiDB-lite"/>
    </source>
</evidence>
<dbReference type="AlphaFoldDB" id="A0A016WJH4"/>
<sequence>MYVRLNRDDTVQLHPGMGTSSGNGLHPEGISNSHLRARADDDDDDEFFGERGDVKCERALGRQLAFSEVMVLGTVIHVCKQWMTGQVT</sequence>
<proteinExistence type="predicted"/>
<reference evidence="3" key="1">
    <citation type="journal article" date="2015" name="Nat. Genet.">
        <title>The genome and transcriptome of the zoonotic hookworm Ancylostoma ceylanicum identify infection-specific gene families.</title>
        <authorList>
            <person name="Schwarz E.M."/>
            <person name="Hu Y."/>
            <person name="Antoshechkin I."/>
            <person name="Miller M.M."/>
            <person name="Sternberg P.W."/>
            <person name="Aroian R.V."/>
        </authorList>
    </citation>
    <scope>NUCLEOTIDE SEQUENCE</scope>
    <source>
        <strain evidence="3">HY135</strain>
    </source>
</reference>
<feature type="region of interest" description="Disordered" evidence="1">
    <location>
        <begin position="1"/>
        <end position="36"/>
    </location>
</feature>
<evidence type="ECO:0000313" key="2">
    <source>
        <dbReference type="EMBL" id="EYC39751.1"/>
    </source>
</evidence>
<organism evidence="2 3">
    <name type="scientific">Ancylostoma ceylanicum</name>
    <dbReference type="NCBI Taxonomy" id="53326"/>
    <lineage>
        <taxon>Eukaryota</taxon>
        <taxon>Metazoa</taxon>
        <taxon>Ecdysozoa</taxon>
        <taxon>Nematoda</taxon>
        <taxon>Chromadorea</taxon>
        <taxon>Rhabditida</taxon>
        <taxon>Rhabditina</taxon>
        <taxon>Rhabditomorpha</taxon>
        <taxon>Strongyloidea</taxon>
        <taxon>Ancylostomatidae</taxon>
        <taxon>Ancylostomatinae</taxon>
        <taxon>Ancylostoma</taxon>
    </lineage>
</organism>
<feature type="compositionally biased region" description="Basic and acidic residues" evidence="1">
    <location>
        <begin position="1"/>
        <end position="11"/>
    </location>
</feature>
<evidence type="ECO:0000313" key="3">
    <source>
        <dbReference type="Proteomes" id="UP000024635"/>
    </source>
</evidence>
<dbReference type="Proteomes" id="UP000024635">
    <property type="component" value="Unassembled WGS sequence"/>
</dbReference>